<evidence type="ECO:0000313" key="10">
    <source>
        <dbReference type="Proteomes" id="UP000468828"/>
    </source>
</evidence>
<dbReference type="GO" id="GO:0051538">
    <property type="term" value="F:3 iron, 4 sulfur cluster binding"/>
    <property type="evidence" value="ECO:0007669"/>
    <property type="project" value="UniProtKB-KW"/>
</dbReference>
<dbReference type="SUPFAM" id="SSF54862">
    <property type="entry name" value="4Fe-4S ferredoxins"/>
    <property type="match status" value="1"/>
</dbReference>
<evidence type="ECO:0000256" key="7">
    <source>
        <dbReference type="ARBA" id="ARBA00023291"/>
    </source>
</evidence>
<comment type="cofactor">
    <cofactor evidence="1">
        <name>[3Fe-4S] cluster</name>
        <dbReference type="ChEBI" id="CHEBI:21137"/>
    </cofactor>
</comment>
<dbReference type="PANTHER" id="PTHR36923">
    <property type="entry name" value="FERREDOXIN"/>
    <property type="match status" value="1"/>
</dbReference>
<gene>
    <name evidence="9" type="ORF">G3R41_14440</name>
    <name evidence="8" type="ORF">GCU67_13790</name>
</gene>
<keyword evidence="6" id="KW-0411">Iron-sulfur</keyword>
<dbReference type="EMBL" id="JAAGWH010000039">
    <property type="protein sequence ID" value="NEK95229.1"/>
    <property type="molecule type" value="Genomic_DNA"/>
</dbReference>
<dbReference type="PANTHER" id="PTHR36923:SF3">
    <property type="entry name" value="FERREDOXIN"/>
    <property type="match status" value="1"/>
</dbReference>
<dbReference type="Pfam" id="PF13459">
    <property type="entry name" value="Fer4_15"/>
    <property type="match status" value="1"/>
</dbReference>
<dbReference type="InterPro" id="IPR051269">
    <property type="entry name" value="Fe-S_cluster_ET"/>
</dbReference>
<keyword evidence="5" id="KW-0408">Iron</keyword>
<sequence length="65" mass="7041">MPVLKADFGACQGYANCVDAAPDVYDIDDDGVVVLLRTEISEEERPRIEEAARSCPVNALTIEDA</sequence>
<evidence type="ECO:0000256" key="4">
    <source>
        <dbReference type="ARBA" id="ARBA00022982"/>
    </source>
</evidence>
<dbReference type="Proteomes" id="UP000468828">
    <property type="component" value="Unassembled WGS sequence"/>
</dbReference>
<evidence type="ECO:0000256" key="2">
    <source>
        <dbReference type="ARBA" id="ARBA00022448"/>
    </source>
</evidence>
<keyword evidence="4" id="KW-0249">Electron transport</keyword>
<name>A0A6P0H8F2_9ACTN</name>
<dbReference type="RefSeq" id="WP_163611796.1">
    <property type="nucleotide sequence ID" value="NZ_JAAGWB010000041.1"/>
</dbReference>
<reference evidence="9 11" key="2">
    <citation type="submission" date="2020-02" db="EMBL/GenBank/DDBJ databases">
        <title>The WGS of Modestobacter muralis DSM 100205.</title>
        <authorList>
            <person name="Jiang Z."/>
        </authorList>
    </citation>
    <scope>NUCLEOTIDE SEQUENCE [LARGE SCALE GENOMIC DNA]</scope>
    <source>
        <strain evidence="9 11">DSM 100205</strain>
    </source>
</reference>
<reference evidence="8 10" key="1">
    <citation type="submission" date="2020-01" db="EMBL/GenBank/DDBJ databases">
        <title>the WGS Modestobacter muralis CPCC 204518.</title>
        <authorList>
            <person name="Jiang Z."/>
        </authorList>
    </citation>
    <scope>NUCLEOTIDE SEQUENCE [LARGE SCALE GENOMIC DNA]</scope>
    <source>
        <strain evidence="8 10">DSM 100205</strain>
    </source>
</reference>
<dbReference type="GO" id="GO:0046872">
    <property type="term" value="F:metal ion binding"/>
    <property type="evidence" value="ECO:0007669"/>
    <property type="project" value="UniProtKB-KW"/>
</dbReference>
<proteinExistence type="predicted"/>
<dbReference type="Gene3D" id="3.30.70.20">
    <property type="match status" value="1"/>
</dbReference>
<keyword evidence="2" id="KW-0813">Transport</keyword>
<keyword evidence="10" id="KW-1185">Reference proteome</keyword>
<dbReference type="Proteomes" id="UP000471152">
    <property type="component" value="Unassembled WGS sequence"/>
</dbReference>
<evidence type="ECO:0000313" key="11">
    <source>
        <dbReference type="Proteomes" id="UP000471152"/>
    </source>
</evidence>
<evidence type="ECO:0000313" key="8">
    <source>
        <dbReference type="EMBL" id="NEK95229.1"/>
    </source>
</evidence>
<comment type="caution">
    <text evidence="9">The sequence shown here is derived from an EMBL/GenBank/DDBJ whole genome shotgun (WGS) entry which is preliminary data.</text>
</comment>
<evidence type="ECO:0000313" key="9">
    <source>
        <dbReference type="EMBL" id="NEN52117.1"/>
    </source>
</evidence>
<keyword evidence="7" id="KW-0003">3Fe-4S</keyword>
<evidence type="ECO:0000256" key="5">
    <source>
        <dbReference type="ARBA" id="ARBA00023004"/>
    </source>
</evidence>
<accession>A0A6P0H8F2</accession>
<evidence type="ECO:0000256" key="3">
    <source>
        <dbReference type="ARBA" id="ARBA00022723"/>
    </source>
</evidence>
<dbReference type="EMBL" id="JAAGWB010000041">
    <property type="protein sequence ID" value="NEN52117.1"/>
    <property type="molecule type" value="Genomic_DNA"/>
</dbReference>
<protein>
    <submittedName>
        <fullName evidence="9">Ferredoxin</fullName>
    </submittedName>
</protein>
<keyword evidence="3" id="KW-0479">Metal-binding</keyword>
<evidence type="ECO:0000256" key="6">
    <source>
        <dbReference type="ARBA" id="ARBA00023014"/>
    </source>
</evidence>
<organism evidence="9 11">
    <name type="scientific">Modestobacter muralis</name>
    <dbReference type="NCBI Taxonomy" id="1608614"/>
    <lineage>
        <taxon>Bacteria</taxon>
        <taxon>Bacillati</taxon>
        <taxon>Actinomycetota</taxon>
        <taxon>Actinomycetes</taxon>
        <taxon>Geodermatophilales</taxon>
        <taxon>Geodermatophilaceae</taxon>
        <taxon>Modestobacter</taxon>
    </lineage>
</organism>
<evidence type="ECO:0000256" key="1">
    <source>
        <dbReference type="ARBA" id="ARBA00001927"/>
    </source>
</evidence>
<dbReference type="AlphaFoldDB" id="A0A6P0H8F2"/>